<dbReference type="EC" id="2.4.99.28" evidence="14"/>
<comment type="function">
    <text evidence="16">Peptidoglycan polymerase that is essential for cell division.</text>
</comment>
<sequence>MFAAAYLSRKDIRINKFLEGPFPVLAVLGLFFFLILLQPDMGTALAMAATIMIIIFAAGIPLYQLSLIAAMSMPAALYLMVSEPYRARRMMSFLDPWADPLNTGYQIIQSLYALGPGGLFGVGLGRGRQKLFFLPGPHSDFIFAVIGEELGFIGTSSVLFLYLLLLWRGFKVALMAPDSFGSLLATGITAMIGVSALINIAVVTGSIPVTGINLPLISAGGSSLLFTLSSIGILLNISKHSR</sequence>
<comment type="catalytic activity">
    <reaction evidence="15">
        <text>[GlcNAc-(1-&gt;4)-Mur2Ac(oyl-L-Ala-gamma-D-Glu-L-Lys-D-Ala-D-Ala)](n)-di-trans,octa-cis-undecaprenyl diphosphate + beta-D-GlcNAc-(1-&gt;4)-Mur2Ac(oyl-L-Ala-gamma-D-Glu-L-Lys-D-Ala-D-Ala)-di-trans,octa-cis-undecaprenyl diphosphate = [GlcNAc-(1-&gt;4)-Mur2Ac(oyl-L-Ala-gamma-D-Glu-L-Lys-D-Ala-D-Ala)](n+1)-di-trans,octa-cis-undecaprenyl diphosphate + di-trans,octa-cis-undecaprenyl diphosphate + H(+)</text>
        <dbReference type="Rhea" id="RHEA:23708"/>
        <dbReference type="Rhea" id="RHEA-COMP:9602"/>
        <dbReference type="Rhea" id="RHEA-COMP:9603"/>
        <dbReference type="ChEBI" id="CHEBI:15378"/>
        <dbReference type="ChEBI" id="CHEBI:58405"/>
        <dbReference type="ChEBI" id="CHEBI:60033"/>
        <dbReference type="ChEBI" id="CHEBI:78435"/>
        <dbReference type="EC" id="2.4.99.28"/>
    </reaction>
</comment>
<dbReference type="InterPro" id="IPR001182">
    <property type="entry name" value="FtsW/RodA"/>
</dbReference>
<feature type="transmembrane region" description="Helical" evidence="17">
    <location>
        <begin position="20"/>
        <end position="37"/>
    </location>
</feature>
<dbReference type="PANTHER" id="PTHR30474">
    <property type="entry name" value="CELL CYCLE PROTEIN"/>
    <property type="match status" value="1"/>
</dbReference>
<comment type="similarity">
    <text evidence="11">Belongs to the SEDS family. FtsW subfamily.</text>
</comment>
<dbReference type="GO" id="GO:0008360">
    <property type="term" value="P:regulation of cell shape"/>
    <property type="evidence" value="ECO:0007669"/>
    <property type="project" value="UniProtKB-KW"/>
</dbReference>
<evidence type="ECO:0000256" key="12">
    <source>
        <dbReference type="ARBA" id="ARBA00041185"/>
    </source>
</evidence>
<keyword evidence="2" id="KW-0328">Glycosyltransferase</keyword>
<evidence type="ECO:0000256" key="7">
    <source>
        <dbReference type="ARBA" id="ARBA00022989"/>
    </source>
</evidence>
<dbReference type="EMBL" id="BLRU01000128">
    <property type="protein sequence ID" value="GFP19724.1"/>
    <property type="molecule type" value="Genomic_DNA"/>
</dbReference>
<keyword evidence="8 17" id="KW-0472">Membrane</keyword>
<feature type="transmembrane region" description="Helical" evidence="17">
    <location>
        <begin position="141"/>
        <end position="167"/>
    </location>
</feature>
<dbReference type="PANTHER" id="PTHR30474:SF2">
    <property type="entry name" value="PEPTIDOGLYCAN GLYCOSYLTRANSFERASE FTSW-RELATED"/>
    <property type="match status" value="1"/>
</dbReference>
<evidence type="ECO:0000256" key="10">
    <source>
        <dbReference type="ARBA" id="ARBA00033270"/>
    </source>
</evidence>
<evidence type="ECO:0000256" key="2">
    <source>
        <dbReference type="ARBA" id="ARBA00022676"/>
    </source>
</evidence>
<feature type="transmembrane region" description="Helical" evidence="17">
    <location>
        <begin position="44"/>
        <end position="63"/>
    </location>
</feature>
<evidence type="ECO:0000256" key="15">
    <source>
        <dbReference type="ARBA" id="ARBA00049902"/>
    </source>
</evidence>
<feature type="transmembrane region" description="Helical" evidence="17">
    <location>
        <begin position="214"/>
        <end position="237"/>
    </location>
</feature>
<evidence type="ECO:0000256" key="8">
    <source>
        <dbReference type="ARBA" id="ARBA00023136"/>
    </source>
</evidence>
<evidence type="ECO:0000256" key="9">
    <source>
        <dbReference type="ARBA" id="ARBA00032370"/>
    </source>
</evidence>
<dbReference type="GO" id="GO:0009252">
    <property type="term" value="P:peptidoglycan biosynthetic process"/>
    <property type="evidence" value="ECO:0007669"/>
    <property type="project" value="UniProtKB-KW"/>
</dbReference>
<accession>A0A6V8NK12</accession>
<proteinExistence type="inferred from homology"/>
<evidence type="ECO:0000256" key="6">
    <source>
        <dbReference type="ARBA" id="ARBA00022984"/>
    </source>
</evidence>
<organism evidence="18">
    <name type="scientific">Candidatus Hakubella thermalkaliphila</name>
    <dbReference type="NCBI Taxonomy" id="2754717"/>
    <lineage>
        <taxon>Bacteria</taxon>
        <taxon>Bacillati</taxon>
        <taxon>Actinomycetota</taxon>
        <taxon>Actinomycetota incertae sedis</taxon>
        <taxon>Candidatus Hakubellales</taxon>
        <taxon>Candidatus Hakubellaceae</taxon>
        <taxon>Candidatus Hakubella</taxon>
    </lineage>
</organism>
<dbReference type="GO" id="GO:0015648">
    <property type="term" value="F:lipid-linked peptidoglycan transporter activity"/>
    <property type="evidence" value="ECO:0007669"/>
    <property type="project" value="TreeGrafter"/>
</dbReference>
<evidence type="ECO:0000256" key="5">
    <source>
        <dbReference type="ARBA" id="ARBA00022960"/>
    </source>
</evidence>
<dbReference type="GO" id="GO:0008955">
    <property type="term" value="F:peptidoglycan glycosyltransferase activity"/>
    <property type="evidence" value="ECO:0007669"/>
    <property type="project" value="UniProtKB-EC"/>
</dbReference>
<keyword evidence="6" id="KW-0573">Peptidoglycan synthesis</keyword>
<feature type="transmembrane region" description="Helical" evidence="17">
    <location>
        <begin position="179"/>
        <end position="202"/>
    </location>
</feature>
<evidence type="ECO:0000256" key="11">
    <source>
        <dbReference type="ARBA" id="ARBA00038053"/>
    </source>
</evidence>
<keyword evidence="4 17" id="KW-0812">Transmembrane</keyword>
<comment type="subcellular location">
    <subcellularLocation>
        <location evidence="1">Membrane</location>
        <topology evidence="1">Multi-pass membrane protein</topology>
    </subcellularLocation>
</comment>
<evidence type="ECO:0000313" key="18">
    <source>
        <dbReference type="EMBL" id="GFP19724.1"/>
    </source>
</evidence>
<comment type="caution">
    <text evidence="18">The sequence shown here is derived from an EMBL/GenBank/DDBJ whole genome shotgun (WGS) entry which is preliminary data.</text>
</comment>
<evidence type="ECO:0000256" key="3">
    <source>
        <dbReference type="ARBA" id="ARBA00022679"/>
    </source>
</evidence>
<evidence type="ECO:0000256" key="17">
    <source>
        <dbReference type="SAM" id="Phobius"/>
    </source>
</evidence>
<keyword evidence="5" id="KW-0133">Cell shape</keyword>
<dbReference type="AlphaFoldDB" id="A0A6V8NK12"/>
<dbReference type="Pfam" id="PF01098">
    <property type="entry name" value="FTSW_RODA_SPOVE"/>
    <property type="match status" value="1"/>
</dbReference>
<gene>
    <name evidence="18" type="ORF">HKBW3S03_01229</name>
</gene>
<evidence type="ECO:0000256" key="1">
    <source>
        <dbReference type="ARBA" id="ARBA00004141"/>
    </source>
</evidence>
<evidence type="ECO:0000256" key="14">
    <source>
        <dbReference type="ARBA" id="ARBA00044770"/>
    </source>
</evidence>
<dbReference type="GO" id="GO:0005886">
    <property type="term" value="C:plasma membrane"/>
    <property type="evidence" value="ECO:0007669"/>
    <property type="project" value="TreeGrafter"/>
</dbReference>
<dbReference type="Proteomes" id="UP000574717">
    <property type="component" value="Unassembled WGS sequence"/>
</dbReference>
<evidence type="ECO:0000256" key="16">
    <source>
        <dbReference type="ARBA" id="ARBA00049966"/>
    </source>
</evidence>
<keyword evidence="7 17" id="KW-1133">Transmembrane helix</keyword>
<dbReference type="GO" id="GO:0032153">
    <property type="term" value="C:cell division site"/>
    <property type="evidence" value="ECO:0007669"/>
    <property type="project" value="TreeGrafter"/>
</dbReference>
<evidence type="ECO:0000256" key="13">
    <source>
        <dbReference type="ARBA" id="ARBA00041418"/>
    </source>
</evidence>
<dbReference type="GO" id="GO:0051301">
    <property type="term" value="P:cell division"/>
    <property type="evidence" value="ECO:0007669"/>
    <property type="project" value="InterPro"/>
</dbReference>
<protein>
    <recommendedName>
        <fullName evidence="12">Probable peptidoglycan glycosyltransferase FtsW</fullName>
        <ecNumber evidence="14">2.4.99.28</ecNumber>
    </recommendedName>
    <alternativeName>
        <fullName evidence="13">Cell division protein FtsW</fullName>
    </alternativeName>
    <alternativeName>
        <fullName evidence="10">Cell wall polymerase</fullName>
    </alternativeName>
    <alternativeName>
        <fullName evidence="9">Peptidoglycan polymerase</fullName>
    </alternativeName>
</protein>
<evidence type="ECO:0000256" key="4">
    <source>
        <dbReference type="ARBA" id="ARBA00022692"/>
    </source>
</evidence>
<reference evidence="18" key="1">
    <citation type="journal article" date="2020" name="Front. Microbiol.">
        <title>Single-cell genomics of novel Actinobacteria with the Wood-Ljungdahl pathway discovered in a serpentinizing system.</title>
        <authorList>
            <person name="Merino N."/>
            <person name="Kawai M."/>
            <person name="Boyd E.S."/>
            <person name="Colman D.R."/>
            <person name="McGlynn S.E."/>
            <person name="Nealson K.H."/>
            <person name="Kurokawa K."/>
            <person name="Hongoh Y."/>
        </authorList>
    </citation>
    <scope>NUCLEOTIDE SEQUENCE [LARGE SCALE GENOMIC DNA]</scope>
    <source>
        <strain evidence="18">S03</strain>
    </source>
</reference>
<keyword evidence="3" id="KW-0808">Transferase</keyword>
<name>A0A6V8NK12_9ACTN</name>